<dbReference type="PANTHER" id="PTHR14776:SF1">
    <property type="entry name" value="CADHERIN-LIKE AND PC-ESTERASE DOMAIN-CONTAINING PROTEIN 1"/>
    <property type="match status" value="1"/>
</dbReference>
<dbReference type="Proteomes" id="UP000316968">
    <property type="component" value="Chromosome"/>
</dbReference>
<name>A0A4Y6US23_SACBS</name>
<dbReference type="InterPro" id="IPR025883">
    <property type="entry name" value="Cadherin-like_domain"/>
</dbReference>
<keyword evidence="2" id="KW-0732">Signal</keyword>
<organism evidence="4 5">
    <name type="scientific">Saccharibacillus brassicae</name>
    <dbReference type="NCBI Taxonomy" id="2583377"/>
    <lineage>
        <taxon>Bacteria</taxon>
        <taxon>Bacillati</taxon>
        <taxon>Bacillota</taxon>
        <taxon>Bacilli</taxon>
        <taxon>Bacillales</taxon>
        <taxon>Paenibacillaceae</taxon>
        <taxon>Saccharibacillus</taxon>
    </lineage>
</organism>
<dbReference type="KEGG" id="saca:FFV09_06065"/>
<accession>A0A4Y6US23</accession>
<feature type="signal peptide" evidence="2">
    <location>
        <begin position="1"/>
        <end position="31"/>
    </location>
</feature>
<dbReference type="RefSeq" id="WP_141446965.1">
    <property type="nucleotide sequence ID" value="NZ_CP041217.1"/>
</dbReference>
<evidence type="ECO:0000256" key="1">
    <source>
        <dbReference type="SAM" id="MobiDB-lite"/>
    </source>
</evidence>
<dbReference type="PANTHER" id="PTHR14776">
    <property type="entry name" value="CADHERIN-LIKE AND PC-ESTERASE DOMAIN-CONTAINING PROTEIN 1"/>
    <property type="match status" value="1"/>
</dbReference>
<reference evidence="4 5" key="1">
    <citation type="submission" date="2019-06" db="EMBL/GenBank/DDBJ databases">
        <title>Saccharibacillus brassicae sp. nov., an endophytic bacterium isolated from Chinese cabbage seeds (Brassica pekinensis).</title>
        <authorList>
            <person name="Jiang L."/>
            <person name="Lee J."/>
            <person name="Kim S.W."/>
        </authorList>
    </citation>
    <scope>NUCLEOTIDE SEQUENCE [LARGE SCALE GENOMIC DNA]</scope>
    <source>
        <strain evidence="5">KCTC 43072 / ATSA2</strain>
    </source>
</reference>
<feature type="compositionally biased region" description="Pro residues" evidence="1">
    <location>
        <begin position="1326"/>
        <end position="1338"/>
    </location>
</feature>
<dbReference type="SUPFAM" id="SSF110296">
    <property type="entry name" value="Oligoxyloglucan reducing end-specific cellobiohydrolase"/>
    <property type="match status" value="1"/>
</dbReference>
<evidence type="ECO:0000313" key="5">
    <source>
        <dbReference type="Proteomes" id="UP000316968"/>
    </source>
</evidence>
<dbReference type="InterPro" id="IPR001119">
    <property type="entry name" value="SLH_dom"/>
</dbReference>
<evidence type="ECO:0000256" key="2">
    <source>
        <dbReference type="SAM" id="SignalP"/>
    </source>
</evidence>
<evidence type="ECO:0000313" key="4">
    <source>
        <dbReference type="EMBL" id="QDH20463.1"/>
    </source>
</evidence>
<feature type="region of interest" description="Disordered" evidence="1">
    <location>
        <begin position="1300"/>
        <end position="1340"/>
    </location>
</feature>
<dbReference type="InterPro" id="IPR046780">
    <property type="entry name" value="aBig_2"/>
</dbReference>
<dbReference type="OrthoDB" id="2663432at2"/>
<feature type="domain" description="SLH" evidence="3">
    <location>
        <begin position="1566"/>
        <end position="1625"/>
    </location>
</feature>
<dbReference type="Pfam" id="PF12733">
    <property type="entry name" value="Cadherin-like"/>
    <property type="match status" value="8"/>
</dbReference>
<keyword evidence="5" id="KW-1185">Reference proteome</keyword>
<feature type="domain" description="SLH" evidence="3">
    <location>
        <begin position="1693"/>
        <end position="1752"/>
    </location>
</feature>
<dbReference type="PROSITE" id="PS51272">
    <property type="entry name" value="SLH"/>
    <property type="match status" value="3"/>
</dbReference>
<feature type="chain" id="PRO_5039564573" description="SLH domain-containing protein" evidence="2">
    <location>
        <begin position="32"/>
        <end position="1752"/>
    </location>
</feature>
<gene>
    <name evidence="4" type="ORF">FFV09_06065</name>
</gene>
<sequence>MNRKNQRSLFYRLTNVALAFLLLFTSSIWMAGTASAASSWTAVTSDTTVPIYKIHYGNGLWVASAENGKVLTSPDGSSWTQRTVDAGYTGSFLNVTYGGGQWVLVGNTGTVYTSGDAVNWTNRSINTSDNLSAIVYGNSTYVIAANLGSVYVSADAITWSKVPAGSADLLAIAYGSGSFVAAGSDGNAYRSSDGISWANRGPAAGGSPIYSVKFLNGLFYATSDGKISVSANGSSWNSSTLFDANGEPIYDVTYSGGKYVAVGGGTVSTGLIYVSANGTFWTTEVGNTNQTLYGAAANGSLFAVAGESGTIRTQTISLSSDSSLNTLAISPGTLSPAFAAGTTGYKADVVYGTTSVNLTPTVNQANATVQINGTNATSGSGRNVPLAVGDNPIPVAVTAQDGSTTTYTVTVKRAAPSTNANLANLVLSQGTLSPSFDPATTRYDVGAANSVTSLTVTPTLAGSSASVLVNGAATTSGSPSGAIALAVGSNEIRVVVTAEDGMTAKTYTVYVTRAAPPSSNAFLANLALSQGSLSPLFASGTTGYSANVPNSVASLTVTPTVSNANASVSVNGVAVTSGNASGSIALNVGTNEIKTVVTAQDGTTTQTYTVNVTRAQVPSANADLSALALSSGTLSPAFASDKTGYIASVSNATTSLTVTPTLADARASVTVNDSPVSSGSASGAIVLSVGTNRITVKVTAQDGTSQSYTVTVTRAANGNTNLRALSLSSGTLSPSFNSATMEYTVAATAEAATLTVTATTADTTASVAVNGVGALSGSASHPIPTAPGANEISVDVTAQNGASKRYTITVTRPASSNNDLGALSLSSGTLSPAFAAGTRVYNADVSNATTSLTVTPTAADANASLAVNEVFVAQGKASDAIPLNTGFNLITVKVTAENGTSREYTVRVMRATSGNNDLGDLSLSSGTLSPAFAAGTTNYAADVSNATTSLTVTPTTADSTASVKVNNAPVTSGNASGAIALAVGRNDIETVVTAQNGTTRTYTITVTRSEISDADSVSDAYAKLEVGYAPGDGPAAVTQDLTLPSTGTNGTTVNWTSSLPGFIQADGTVTRPSYPNTDTSVVLNALIQKNAQLSIKTFTVVVKAIPITDLQAVQTDRDSLQVGYAPGDDASSVTQNVTLPTSGPNGTTLSWTSDTPLTIDASGTVTRSSFDGGDRTVKLTATIVLGSESAIRTFDVTVKAIPASSAAELRSLAVDGQTITPAFDRAVRDYSLAVPYDTSRVTVTASVYDAGASLTVQGLPAANGTSSAPVELAVGVNVIAVKVTAQDGMTQEVYTIRTNRAAAPNPGGGQNGGSADPVNDGGIPSPSVPTPANPPAPSPNGFEIRINGRVVEQIATGTLKQGNGQTAFNAAIDTARLSSLLAGEGPDPLILVPVTAQADIVTTQLSGEALRLLQARGATLRIESPLGSYTLPAAELSLAQLDGSARGSADPAQVEVRITIERSAAGTIAALNARAAAEGFVVVAPPVTFKVDASYAGQTTEWKTFPNYVQRELPIPAGSDPGRITTAVVIEADGSLRHVPTSITRNNEVYAAEINSLTNSDYALIWSPRTFVDAAGLWSQSAVADMASRQILNGIDKDRFNPAGSVTRAEFAAVLVRALGLADNGSTAGFTDVSSGDWYAGAVGKAAEYGLIDGYADGTFRPLSTISRQEAFAILARAMQIAKPASSAGGTSLEAYSDADRVGRWALESVRNVLSAGLVQGSGGKLNPAATMSRAETAALAQRLLRQADLID</sequence>
<dbReference type="EMBL" id="CP041217">
    <property type="protein sequence ID" value="QDH20463.1"/>
    <property type="molecule type" value="Genomic_DNA"/>
</dbReference>
<dbReference type="Pfam" id="PF20578">
    <property type="entry name" value="aBig_2"/>
    <property type="match status" value="2"/>
</dbReference>
<feature type="domain" description="SLH" evidence="3">
    <location>
        <begin position="1626"/>
        <end position="1689"/>
    </location>
</feature>
<protein>
    <recommendedName>
        <fullName evidence="3">SLH domain-containing protein</fullName>
    </recommendedName>
</protein>
<proteinExistence type="predicted"/>
<dbReference type="Pfam" id="PF00395">
    <property type="entry name" value="SLH"/>
    <property type="match status" value="3"/>
</dbReference>
<evidence type="ECO:0000259" key="3">
    <source>
        <dbReference type="PROSITE" id="PS51272"/>
    </source>
</evidence>